<reference evidence="1 2" key="1">
    <citation type="journal article" date="2006" name="Proc. Natl. Acad. Sci. U.S.A.">
        <title>Multireplicon genome architecture of Lactobacillus salivarius.</title>
        <authorList>
            <person name="Claesson M.J."/>
            <person name="Li Y."/>
            <person name="Leahy S."/>
            <person name="Canchaya C."/>
            <person name="van Pijkeren J.P."/>
            <person name="Cerdeno-Tarraga A.M."/>
            <person name="Parkhill J."/>
            <person name="Flynn S."/>
            <person name="O'Sullivan G.C."/>
            <person name="Collins J.K."/>
            <person name="Higgins D."/>
            <person name="Shanahan F."/>
            <person name="Fitzgerald G.F."/>
            <person name="van Sinderen D."/>
            <person name="O'Toole P.W."/>
        </authorList>
    </citation>
    <scope>NUCLEOTIDE SEQUENCE [LARGE SCALE GENOMIC DNA]</scope>
    <source>
        <strain evidence="1 2">UCC118</strain>
    </source>
</reference>
<dbReference type="Proteomes" id="UP000006559">
    <property type="component" value="Chromosome"/>
</dbReference>
<dbReference type="PATRIC" id="fig|362948.14.peg.840"/>
<dbReference type="RefSeq" id="WP_011475924.1">
    <property type="nucleotide sequence ID" value="NC_007929.1"/>
</dbReference>
<proteinExistence type="predicted"/>
<organism evidence="1 2">
    <name type="scientific">Ligilactobacillus salivarius (strain UCC118)</name>
    <name type="common">Lactobacillus salivarius</name>
    <dbReference type="NCBI Taxonomy" id="362948"/>
    <lineage>
        <taxon>Bacteria</taxon>
        <taxon>Bacillati</taxon>
        <taxon>Bacillota</taxon>
        <taxon>Bacilli</taxon>
        <taxon>Lactobacillales</taxon>
        <taxon>Lactobacillaceae</taxon>
        <taxon>Ligilactobacillus</taxon>
    </lineage>
</organism>
<name>A0JQK3_LIGS1</name>
<sequence>MVRNKVEDLNNILFEQLERLNDDSLDLDKELKRATGISKISNNIIESMNLVYKATKLNADMTGEFKTPEMLEVKNENKTESKNN</sequence>
<dbReference type="HOGENOM" id="CLU_175514_1_1_9"/>
<evidence type="ECO:0000313" key="2">
    <source>
        <dbReference type="Proteomes" id="UP000006559"/>
    </source>
</evidence>
<dbReference type="OrthoDB" id="2231510at2"/>
<protein>
    <recommendedName>
        <fullName evidence="3">Phage protein</fullName>
    </recommendedName>
</protein>
<accession>A0JQK3</accession>
<dbReference type="EMBL" id="CP000233">
    <property type="protein sequence ID" value="ABD99573.1"/>
    <property type="molecule type" value="Genomic_DNA"/>
</dbReference>
<dbReference type="STRING" id="362948.LSL_0763"/>
<dbReference type="KEGG" id="lsl:LSL_0763"/>
<evidence type="ECO:0008006" key="3">
    <source>
        <dbReference type="Google" id="ProtNLM"/>
    </source>
</evidence>
<dbReference type="AlphaFoldDB" id="A0JQK3"/>
<keyword evidence="2" id="KW-1185">Reference proteome</keyword>
<evidence type="ECO:0000313" key="1">
    <source>
        <dbReference type="EMBL" id="ABD99573.1"/>
    </source>
</evidence>
<gene>
    <name evidence="1" type="ordered locus">LSL_0763</name>
</gene>